<proteinExistence type="predicted"/>
<reference evidence="1 2" key="1">
    <citation type="journal article" date="2010" name="J. Bacteriol.">
        <title>Genome sequence of Lentisphaera araneosa HTCC2155T, the type species of the order Lentisphaerales in the phylum Lentisphaerae.</title>
        <authorList>
            <person name="Thrash J.C."/>
            <person name="Cho J.C."/>
            <person name="Vergin K.L."/>
            <person name="Morris R.M."/>
            <person name="Giovannoni S.J."/>
        </authorList>
    </citation>
    <scope>NUCLEOTIDE SEQUENCE [LARGE SCALE GENOMIC DNA]</scope>
    <source>
        <strain evidence="1 2">HTCC2155</strain>
    </source>
</reference>
<keyword evidence="2" id="KW-1185">Reference proteome</keyword>
<dbReference type="Proteomes" id="UP000004947">
    <property type="component" value="Unassembled WGS sequence"/>
</dbReference>
<evidence type="ECO:0000313" key="1">
    <source>
        <dbReference type="EMBL" id="EDM26226.1"/>
    </source>
</evidence>
<comment type="caution">
    <text evidence="1">The sequence shown here is derived from an EMBL/GenBank/DDBJ whole genome shotgun (WGS) entry which is preliminary data.</text>
</comment>
<name>A6DPY5_9BACT</name>
<dbReference type="EMBL" id="ABCK01000018">
    <property type="protein sequence ID" value="EDM26226.1"/>
    <property type="molecule type" value="Genomic_DNA"/>
</dbReference>
<evidence type="ECO:0000313" key="2">
    <source>
        <dbReference type="Proteomes" id="UP000004947"/>
    </source>
</evidence>
<dbReference type="RefSeq" id="WP_007279916.1">
    <property type="nucleotide sequence ID" value="NZ_ABCK01000018.1"/>
</dbReference>
<dbReference type="STRING" id="313628.LNTAR_23984"/>
<gene>
    <name evidence="1" type="ORF">LNTAR_23984</name>
</gene>
<accession>A6DPY5</accession>
<dbReference type="AlphaFoldDB" id="A6DPY5"/>
<organism evidence="1 2">
    <name type="scientific">Lentisphaera araneosa HTCC2155</name>
    <dbReference type="NCBI Taxonomy" id="313628"/>
    <lineage>
        <taxon>Bacteria</taxon>
        <taxon>Pseudomonadati</taxon>
        <taxon>Lentisphaerota</taxon>
        <taxon>Lentisphaeria</taxon>
        <taxon>Lentisphaerales</taxon>
        <taxon>Lentisphaeraceae</taxon>
        <taxon>Lentisphaera</taxon>
    </lineage>
</organism>
<protein>
    <submittedName>
        <fullName evidence="1">Uncharacterized protein</fullName>
    </submittedName>
</protein>
<sequence>MQLIDPDTKKKWTFEYRAVNAIRARVTKRQLANFKLSLVEAEDLFDLPEHLRLWQDEEGQVLLSLCMIWMDSVAPDWMPLDILPQSFNCALRLSCVDRQTGEDCVWVDTRYSDNFLVGASKFFGLHGFSTDLKVAQKKLKTPEWGFEEIIQEFDGEIMEDQAFDQLIADGVISYSWGKNKTLAKRADLIKEKPSVFRVHKKLTSKLKIGKQVFIGDLRESEGSLYTWKFY</sequence>